<evidence type="ECO:0000256" key="4">
    <source>
        <dbReference type="ARBA" id="ARBA00013297"/>
    </source>
</evidence>
<dbReference type="NCBIfam" id="TIGR00052">
    <property type="entry name" value="nudix-type nucleoside diphosphatase, YffH/AdpP family"/>
    <property type="match status" value="1"/>
</dbReference>
<dbReference type="CDD" id="cd24155">
    <property type="entry name" value="NUDIX_ADPRase"/>
    <property type="match status" value="1"/>
</dbReference>
<gene>
    <name evidence="14" type="ORF">MLD63_04715</name>
</gene>
<evidence type="ECO:0000259" key="13">
    <source>
        <dbReference type="PROSITE" id="PS51462"/>
    </source>
</evidence>
<dbReference type="Pfam" id="PF00293">
    <property type="entry name" value="NUDIX"/>
    <property type="match status" value="1"/>
</dbReference>
<evidence type="ECO:0000256" key="7">
    <source>
        <dbReference type="ARBA" id="ARBA00022842"/>
    </source>
</evidence>
<evidence type="ECO:0000256" key="1">
    <source>
        <dbReference type="ARBA" id="ARBA00001946"/>
    </source>
</evidence>
<keyword evidence="5" id="KW-0479">Metal-binding</keyword>
<keyword evidence="7" id="KW-0460">Magnesium</keyword>
<evidence type="ECO:0000256" key="9">
    <source>
        <dbReference type="ARBA" id="ARBA00030162"/>
    </source>
</evidence>
<comment type="catalytic activity">
    <reaction evidence="12">
        <text>ADP-D-ribose + H2O = D-ribose 5-phosphate + AMP + 2 H(+)</text>
        <dbReference type="Rhea" id="RHEA:10412"/>
        <dbReference type="ChEBI" id="CHEBI:15377"/>
        <dbReference type="ChEBI" id="CHEBI:15378"/>
        <dbReference type="ChEBI" id="CHEBI:57967"/>
        <dbReference type="ChEBI" id="CHEBI:78346"/>
        <dbReference type="ChEBI" id="CHEBI:456215"/>
        <dbReference type="EC" id="3.6.1.13"/>
    </reaction>
</comment>
<evidence type="ECO:0000313" key="14">
    <source>
        <dbReference type="EMBL" id="MCQ0969728.1"/>
    </source>
</evidence>
<evidence type="ECO:0000256" key="10">
    <source>
        <dbReference type="ARBA" id="ARBA00030308"/>
    </source>
</evidence>
<evidence type="ECO:0000256" key="12">
    <source>
        <dbReference type="ARBA" id="ARBA00049546"/>
    </source>
</evidence>
<keyword evidence="15" id="KW-1185">Reference proteome</keyword>
<evidence type="ECO:0000256" key="3">
    <source>
        <dbReference type="ARBA" id="ARBA00012453"/>
    </source>
</evidence>
<evidence type="ECO:0000256" key="8">
    <source>
        <dbReference type="ARBA" id="ARBA00025164"/>
    </source>
</evidence>
<dbReference type="InterPro" id="IPR000086">
    <property type="entry name" value="NUDIX_hydrolase_dom"/>
</dbReference>
<dbReference type="InterPro" id="IPR020084">
    <property type="entry name" value="NUDIX_hydrolase_CS"/>
</dbReference>
<organism evidence="14 15">
    <name type="scientific">Paracoccus albicereus</name>
    <dbReference type="NCBI Taxonomy" id="2922394"/>
    <lineage>
        <taxon>Bacteria</taxon>
        <taxon>Pseudomonadati</taxon>
        <taxon>Pseudomonadota</taxon>
        <taxon>Alphaproteobacteria</taxon>
        <taxon>Rhodobacterales</taxon>
        <taxon>Paracoccaceae</taxon>
        <taxon>Paracoccus</taxon>
    </lineage>
</organism>
<dbReference type="PANTHER" id="PTHR11839">
    <property type="entry name" value="UDP/ADP-SUGAR PYROPHOSPHATASE"/>
    <property type="match status" value="1"/>
</dbReference>
<dbReference type="Proteomes" id="UP001203945">
    <property type="component" value="Unassembled WGS sequence"/>
</dbReference>
<evidence type="ECO:0000256" key="11">
    <source>
        <dbReference type="ARBA" id="ARBA00033056"/>
    </source>
</evidence>
<comment type="similarity">
    <text evidence="2">Belongs to the Nudix hydrolase family. NudF subfamily.</text>
</comment>
<sequence>MSEVLLVGPPAHPALAEALGVVGRPETIPATLTGGLQAGIQRHNWPVLHHDDGAMTEAVRAPMTPTLNRYASVMGLTPIDWRGDRILGALAHGPGGVAWDRHRWRAPLAAGIAGAIAALPADRDIAAIAARLPQIAVWADSRLRASRETRPLMPAPRDDDAWHLSQGSQPYADFFAVEEWTVSHLRHDGGQSPQMRRAAMILGDAAVVLPWDPVRDRVLVIEQFRVVPALRDDPQPWLIEPIAGRIDAGETPEIAARREAMEEAGLRLGSLIPAMGIYPSPGALAEYLYLFVAPVDLPDDVIGIHGLASEAEDIRSHLLDRSELTRMALAGEVPNGPLATLALWLEVRAAELRAQA</sequence>
<dbReference type="EC" id="3.6.1.13" evidence="3"/>
<dbReference type="RefSeq" id="WP_255328746.1">
    <property type="nucleotide sequence ID" value="NZ_JAKZEU010000002.1"/>
</dbReference>
<comment type="function">
    <text evidence="8">Acts on ADP-mannose and ADP-glucose as well as ADP-ribose. Prevents glycogen biosynthesis. The reaction catalyzed by this enzyme is a limiting step of the gluconeogenic process.</text>
</comment>
<feature type="domain" description="Nudix hydrolase" evidence="13">
    <location>
        <begin position="201"/>
        <end position="341"/>
    </location>
</feature>
<evidence type="ECO:0000256" key="2">
    <source>
        <dbReference type="ARBA" id="ARBA00007482"/>
    </source>
</evidence>
<dbReference type="EMBL" id="JAKZEU010000002">
    <property type="protein sequence ID" value="MCQ0969728.1"/>
    <property type="molecule type" value="Genomic_DNA"/>
</dbReference>
<proteinExistence type="inferred from homology"/>
<comment type="caution">
    <text evidence="14">The sequence shown here is derived from an EMBL/GenBank/DDBJ whole genome shotgun (WGS) entry which is preliminary data.</text>
</comment>
<evidence type="ECO:0000313" key="15">
    <source>
        <dbReference type="Proteomes" id="UP001203945"/>
    </source>
</evidence>
<dbReference type="Gene3D" id="3.90.79.10">
    <property type="entry name" value="Nucleoside Triphosphate Pyrophosphohydrolase"/>
    <property type="match status" value="1"/>
</dbReference>
<dbReference type="InterPro" id="IPR004385">
    <property type="entry name" value="NDP_pyrophosphatase"/>
</dbReference>
<dbReference type="PROSITE" id="PS00893">
    <property type="entry name" value="NUDIX_BOX"/>
    <property type="match status" value="1"/>
</dbReference>
<protein>
    <recommendedName>
        <fullName evidence="4">ADP-ribose pyrophosphatase</fullName>
        <ecNumber evidence="3">3.6.1.13</ecNumber>
    </recommendedName>
    <alternativeName>
        <fullName evidence="9">ADP-ribose diphosphatase</fullName>
    </alternativeName>
    <alternativeName>
        <fullName evidence="11">ADP-ribose phosphohydrolase</fullName>
    </alternativeName>
    <alternativeName>
        <fullName evidence="10">Adenosine diphosphoribose pyrophosphatase</fullName>
    </alternativeName>
</protein>
<dbReference type="InterPro" id="IPR015797">
    <property type="entry name" value="NUDIX_hydrolase-like_dom_sf"/>
</dbReference>
<dbReference type="SUPFAM" id="SSF55811">
    <property type="entry name" value="Nudix"/>
    <property type="match status" value="1"/>
</dbReference>
<keyword evidence="6" id="KW-0378">Hydrolase</keyword>
<dbReference type="PANTHER" id="PTHR11839:SF5">
    <property type="entry name" value="ADP-RIBOSE PYROPHOSPHATASE"/>
    <property type="match status" value="1"/>
</dbReference>
<accession>A0ABT1MN64</accession>
<evidence type="ECO:0000256" key="5">
    <source>
        <dbReference type="ARBA" id="ARBA00022723"/>
    </source>
</evidence>
<dbReference type="PROSITE" id="PS51462">
    <property type="entry name" value="NUDIX"/>
    <property type="match status" value="1"/>
</dbReference>
<comment type="cofactor">
    <cofactor evidence="1">
        <name>Mg(2+)</name>
        <dbReference type="ChEBI" id="CHEBI:18420"/>
    </cofactor>
</comment>
<evidence type="ECO:0000256" key="6">
    <source>
        <dbReference type="ARBA" id="ARBA00022801"/>
    </source>
</evidence>
<reference evidence="14 15" key="1">
    <citation type="submission" date="2022-03" db="EMBL/GenBank/DDBJ databases">
        <authorList>
            <person name="He Y."/>
        </authorList>
    </citation>
    <scope>NUCLEOTIDE SEQUENCE [LARGE SCALE GENOMIC DNA]</scope>
    <source>
        <strain evidence="14 15">TK19116</strain>
    </source>
</reference>
<name>A0ABT1MN64_9RHOB</name>